<feature type="domain" description="Signal transduction histidine kinase subgroup 3 dimerisation and phosphoacceptor" evidence="10">
    <location>
        <begin position="168"/>
        <end position="233"/>
    </location>
</feature>
<gene>
    <name evidence="11" type="ORF">EAS64_36505</name>
</gene>
<keyword evidence="12" id="KW-1185">Reference proteome</keyword>
<dbReference type="Pfam" id="PF07730">
    <property type="entry name" value="HisKA_3"/>
    <property type="match status" value="1"/>
</dbReference>
<dbReference type="GO" id="GO:0016020">
    <property type="term" value="C:membrane"/>
    <property type="evidence" value="ECO:0007669"/>
    <property type="project" value="InterPro"/>
</dbReference>
<dbReference type="Proteomes" id="UP000460272">
    <property type="component" value="Unassembled WGS sequence"/>
</dbReference>
<proteinExistence type="predicted"/>
<feature type="transmembrane region" description="Helical" evidence="9">
    <location>
        <begin position="115"/>
        <end position="135"/>
    </location>
</feature>
<evidence type="ECO:0000256" key="9">
    <source>
        <dbReference type="SAM" id="Phobius"/>
    </source>
</evidence>
<dbReference type="OrthoDB" id="227596at2"/>
<evidence type="ECO:0000256" key="7">
    <source>
        <dbReference type="ARBA" id="ARBA00022840"/>
    </source>
</evidence>
<comment type="caution">
    <text evidence="11">The sequence shown here is derived from an EMBL/GenBank/DDBJ whole genome shotgun (WGS) entry which is preliminary data.</text>
</comment>
<evidence type="ECO:0000256" key="3">
    <source>
        <dbReference type="ARBA" id="ARBA00022553"/>
    </source>
</evidence>
<keyword evidence="7" id="KW-0067">ATP-binding</keyword>
<keyword evidence="9" id="KW-0812">Transmembrane</keyword>
<organism evidence="11 12">
    <name type="scientific">Trebonia kvetii</name>
    <dbReference type="NCBI Taxonomy" id="2480626"/>
    <lineage>
        <taxon>Bacteria</taxon>
        <taxon>Bacillati</taxon>
        <taxon>Actinomycetota</taxon>
        <taxon>Actinomycetes</taxon>
        <taxon>Streptosporangiales</taxon>
        <taxon>Treboniaceae</taxon>
        <taxon>Trebonia</taxon>
    </lineage>
</organism>
<evidence type="ECO:0000259" key="10">
    <source>
        <dbReference type="Pfam" id="PF07730"/>
    </source>
</evidence>
<evidence type="ECO:0000313" key="11">
    <source>
        <dbReference type="EMBL" id="TVZ00934.1"/>
    </source>
</evidence>
<evidence type="ECO:0000256" key="6">
    <source>
        <dbReference type="ARBA" id="ARBA00022777"/>
    </source>
</evidence>
<keyword evidence="4" id="KW-0808">Transferase</keyword>
<dbReference type="Gene3D" id="1.20.5.1930">
    <property type="match status" value="1"/>
</dbReference>
<dbReference type="GO" id="GO:0005524">
    <property type="term" value="F:ATP binding"/>
    <property type="evidence" value="ECO:0007669"/>
    <property type="project" value="UniProtKB-KW"/>
</dbReference>
<keyword evidence="9" id="KW-0472">Membrane</keyword>
<dbReference type="InterPro" id="IPR050482">
    <property type="entry name" value="Sensor_HK_TwoCompSys"/>
</dbReference>
<evidence type="ECO:0000256" key="8">
    <source>
        <dbReference type="ARBA" id="ARBA00023012"/>
    </source>
</evidence>
<comment type="catalytic activity">
    <reaction evidence="1">
        <text>ATP + protein L-histidine = ADP + protein N-phospho-L-histidine.</text>
        <dbReference type="EC" id="2.7.13.3"/>
    </reaction>
</comment>
<dbReference type="Gene3D" id="3.30.565.10">
    <property type="entry name" value="Histidine kinase-like ATPase, C-terminal domain"/>
    <property type="match status" value="1"/>
</dbReference>
<name>A0A6P2BPM0_9ACTN</name>
<evidence type="ECO:0000256" key="1">
    <source>
        <dbReference type="ARBA" id="ARBA00000085"/>
    </source>
</evidence>
<dbReference type="SUPFAM" id="SSF55874">
    <property type="entry name" value="ATPase domain of HSP90 chaperone/DNA topoisomerase II/histidine kinase"/>
    <property type="match status" value="1"/>
</dbReference>
<feature type="transmembrane region" description="Helical" evidence="9">
    <location>
        <begin position="87"/>
        <end position="103"/>
    </location>
</feature>
<dbReference type="GO" id="GO:0000155">
    <property type="term" value="F:phosphorelay sensor kinase activity"/>
    <property type="evidence" value="ECO:0007669"/>
    <property type="project" value="InterPro"/>
</dbReference>
<evidence type="ECO:0000256" key="5">
    <source>
        <dbReference type="ARBA" id="ARBA00022741"/>
    </source>
</evidence>
<sequence>MRIQPAVWAAVMAVLCAATIAGHVGDESAAYLALDIAIGVVSIALVPLLARWLVPVALLLSFLAVLSPAATPPATLAVLLVARWRPLGTAAAVAGAGVAAHLIQGAWRSLGSLPYGWWAVLTVVAYAALVGWGTLLRAHTELVASLRERAEHAEAEQARRVAEARAGERARIAREMHDVLAHRLSLLATYAGALSYRPDAPPEQLSRAAEVIRSGTHQALDELREVIGVLRAEETGDPTAGGRPLPGMADLDRLIEESRGAGTPVEVHDGGLDFLAVPDPVGRTVYRVVQEGLTNARKHAPGSAVEVTLGGGPGSGLDVSIANRVPAAGSSVASAPGAASVPGTGTGLIGLAERLDLAGGTLEHRRDAGEFLLHASLPWPE</sequence>
<keyword evidence="8" id="KW-0902">Two-component regulatory system</keyword>
<keyword evidence="6 11" id="KW-0418">Kinase</keyword>
<feature type="transmembrane region" description="Helical" evidence="9">
    <location>
        <begin position="31"/>
        <end position="50"/>
    </location>
</feature>
<dbReference type="InterPro" id="IPR011712">
    <property type="entry name" value="Sig_transdc_His_kin_sub3_dim/P"/>
</dbReference>
<dbReference type="CDD" id="cd16917">
    <property type="entry name" value="HATPase_UhpB-NarQ-NarX-like"/>
    <property type="match status" value="1"/>
</dbReference>
<reference evidence="11 12" key="1">
    <citation type="submission" date="2018-11" db="EMBL/GenBank/DDBJ databases">
        <title>Trebonia kvetii gen.nov., sp.nov., a novel acidophilic actinobacterium, and proposal of the new actinobacterial family Treboniaceae fam. nov.</title>
        <authorList>
            <person name="Rapoport D."/>
            <person name="Sagova-Mareckova M."/>
            <person name="Sedlacek I."/>
            <person name="Provaznik J."/>
            <person name="Kralova S."/>
            <person name="Pavlinic D."/>
            <person name="Benes V."/>
            <person name="Kopecky J."/>
        </authorList>
    </citation>
    <scope>NUCLEOTIDE SEQUENCE [LARGE SCALE GENOMIC DNA]</scope>
    <source>
        <strain evidence="11 12">15Tr583</strain>
    </source>
</reference>
<protein>
    <recommendedName>
        <fullName evidence="2">histidine kinase</fullName>
        <ecNumber evidence="2">2.7.13.3</ecNumber>
    </recommendedName>
</protein>
<dbReference type="PANTHER" id="PTHR24421">
    <property type="entry name" value="NITRATE/NITRITE SENSOR PROTEIN NARX-RELATED"/>
    <property type="match status" value="1"/>
</dbReference>
<dbReference type="EMBL" id="RPFW01000008">
    <property type="protein sequence ID" value="TVZ00934.1"/>
    <property type="molecule type" value="Genomic_DNA"/>
</dbReference>
<dbReference type="EC" id="2.7.13.3" evidence="2"/>
<keyword evidence="5" id="KW-0547">Nucleotide-binding</keyword>
<keyword evidence="9" id="KW-1133">Transmembrane helix</keyword>
<evidence type="ECO:0000256" key="4">
    <source>
        <dbReference type="ARBA" id="ARBA00022679"/>
    </source>
</evidence>
<evidence type="ECO:0000256" key="2">
    <source>
        <dbReference type="ARBA" id="ARBA00012438"/>
    </source>
</evidence>
<dbReference type="PANTHER" id="PTHR24421:SF10">
    <property type="entry name" value="NITRATE_NITRITE SENSOR PROTEIN NARQ"/>
    <property type="match status" value="1"/>
</dbReference>
<keyword evidence="3" id="KW-0597">Phosphoprotein</keyword>
<dbReference type="GO" id="GO:0046983">
    <property type="term" value="F:protein dimerization activity"/>
    <property type="evidence" value="ECO:0007669"/>
    <property type="project" value="InterPro"/>
</dbReference>
<accession>A0A6P2BPM0</accession>
<dbReference type="AlphaFoldDB" id="A0A6P2BPM0"/>
<feature type="transmembrane region" description="Helical" evidence="9">
    <location>
        <begin position="57"/>
        <end position="81"/>
    </location>
</feature>
<dbReference type="InterPro" id="IPR036890">
    <property type="entry name" value="HATPase_C_sf"/>
</dbReference>
<evidence type="ECO:0000313" key="12">
    <source>
        <dbReference type="Proteomes" id="UP000460272"/>
    </source>
</evidence>